<sequence length="205" mass="23281">MPVLRSKKLRDAKRRGSNEQLFNICQPSNPSIPFFPTKKEYKRQLLPPPDSAPHRDWPWPVEPGVFSIEIYEAIIIQTLGRCSPLQKYICQTGVVQLDYTRRPGIRTGFGDQSLREDRDICFTLISIKEQVEINRWMGRYGVLLCGCRKIATPYGYLTLPATRSIDGPKRQSICHDLGFGISDSDFPHSILPPGVLALESADYTK</sequence>
<protein>
    <submittedName>
        <fullName evidence="1">Uncharacterized protein</fullName>
    </submittedName>
</protein>
<dbReference type="Proteomes" id="UP000030106">
    <property type="component" value="Unassembled WGS sequence"/>
</dbReference>
<name>A0A0A2VPT3_BEABA</name>
<evidence type="ECO:0000313" key="1">
    <source>
        <dbReference type="EMBL" id="KGQ08362.1"/>
    </source>
</evidence>
<reference evidence="1 2" key="1">
    <citation type="submission" date="2012-10" db="EMBL/GenBank/DDBJ databases">
        <title>Genome sequencing and analysis of entomopathogenic fungi Beauveria bassiana D1-5.</title>
        <authorList>
            <person name="Li Q."/>
            <person name="Wang L."/>
            <person name="Zhang Z."/>
            <person name="Wang Q."/>
            <person name="Ren J."/>
            <person name="Wang M."/>
            <person name="Xu W."/>
            <person name="Wang J."/>
            <person name="Lu Y."/>
            <person name="Du Q."/>
            <person name="Sun Z."/>
        </authorList>
    </citation>
    <scope>NUCLEOTIDE SEQUENCE [LARGE SCALE GENOMIC DNA]</scope>
    <source>
        <strain evidence="1 2">D1-5</strain>
    </source>
</reference>
<dbReference type="EMBL" id="ANFO01000585">
    <property type="protein sequence ID" value="KGQ08362.1"/>
    <property type="molecule type" value="Genomic_DNA"/>
</dbReference>
<organism evidence="1 2">
    <name type="scientific">Beauveria bassiana D1-5</name>
    <dbReference type="NCBI Taxonomy" id="1245745"/>
    <lineage>
        <taxon>Eukaryota</taxon>
        <taxon>Fungi</taxon>
        <taxon>Dikarya</taxon>
        <taxon>Ascomycota</taxon>
        <taxon>Pezizomycotina</taxon>
        <taxon>Sordariomycetes</taxon>
        <taxon>Hypocreomycetidae</taxon>
        <taxon>Hypocreales</taxon>
        <taxon>Cordycipitaceae</taxon>
        <taxon>Beauveria</taxon>
    </lineage>
</organism>
<accession>A0A0A2VPT3</accession>
<evidence type="ECO:0000313" key="2">
    <source>
        <dbReference type="Proteomes" id="UP000030106"/>
    </source>
</evidence>
<dbReference type="OrthoDB" id="4864174at2759"/>
<dbReference type="AlphaFoldDB" id="A0A0A2VPT3"/>
<comment type="caution">
    <text evidence="1">The sequence shown here is derived from an EMBL/GenBank/DDBJ whole genome shotgun (WGS) entry which is preliminary data.</text>
</comment>
<dbReference type="HOGENOM" id="CLU_1337302_0_0_1"/>
<gene>
    <name evidence="1" type="ORF">BBAD15_g6312</name>
</gene>
<proteinExistence type="predicted"/>